<evidence type="ECO:0000313" key="8">
    <source>
        <dbReference type="EMBL" id="KAL3525537.1"/>
    </source>
</evidence>
<accession>A0ABD3A1F6</accession>
<dbReference type="Gene3D" id="1.20.1270.220">
    <property type="match status" value="1"/>
</dbReference>
<comment type="caution">
    <text evidence="8">The sequence shown here is derived from an EMBL/GenBank/DDBJ whole genome shotgun (WGS) entry which is preliminary data.</text>
</comment>
<feature type="compositionally biased region" description="Low complexity" evidence="5">
    <location>
        <begin position="574"/>
        <end position="599"/>
    </location>
</feature>
<dbReference type="InterPro" id="IPR037377">
    <property type="entry name" value="GTE_bromo"/>
</dbReference>
<feature type="domain" description="Bromo" evidence="6">
    <location>
        <begin position="255"/>
        <end position="327"/>
    </location>
</feature>
<keyword evidence="9" id="KW-1185">Reference proteome</keyword>
<dbReference type="PANTHER" id="PTHR45926">
    <property type="entry name" value="OSJNBA0053K19.4 PROTEIN"/>
    <property type="match status" value="1"/>
</dbReference>
<reference evidence="8 9" key="1">
    <citation type="submission" date="2024-11" db="EMBL/GenBank/DDBJ databases">
        <title>A near-complete genome assembly of Cinchona calisaya.</title>
        <authorList>
            <person name="Lian D.C."/>
            <person name="Zhao X.W."/>
            <person name="Wei L."/>
        </authorList>
    </citation>
    <scope>NUCLEOTIDE SEQUENCE [LARGE SCALE GENOMIC DNA]</scope>
    <source>
        <tissue evidence="8">Nenye</tissue>
    </source>
</reference>
<evidence type="ECO:0000256" key="5">
    <source>
        <dbReference type="SAM" id="MobiDB-lite"/>
    </source>
</evidence>
<dbReference type="Pfam" id="PF17035">
    <property type="entry name" value="BET"/>
    <property type="match status" value="1"/>
</dbReference>
<evidence type="ECO:0000256" key="3">
    <source>
        <dbReference type="ARBA" id="ARBA00023163"/>
    </source>
</evidence>
<evidence type="ECO:0000259" key="6">
    <source>
        <dbReference type="PROSITE" id="PS50014"/>
    </source>
</evidence>
<evidence type="ECO:0008006" key="10">
    <source>
        <dbReference type="Google" id="ProtNLM"/>
    </source>
</evidence>
<dbReference type="PROSITE" id="PS50014">
    <property type="entry name" value="BROMODOMAIN_2"/>
    <property type="match status" value="1"/>
</dbReference>
<evidence type="ECO:0000256" key="1">
    <source>
        <dbReference type="ARBA" id="ARBA00023015"/>
    </source>
</evidence>
<dbReference type="AlphaFoldDB" id="A0ABD3A1F6"/>
<gene>
    <name evidence="8" type="ORF">ACH5RR_013909</name>
</gene>
<feature type="region of interest" description="Disordered" evidence="5">
    <location>
        <begin position="557"/>
        <end position="619"/>
    </location>
</feature>
<evidence type="ECO:0000256" key="2">
    <source>
        <dbReference type="ARBA" id="ARBA00023117"/>
    </source>
</evidence>
<dbReference type="CDD" id="cd05506">
    <property type="entry name" value="Bromo_plant1"/>
    <property type="match status" value="1"/>
</dbReference>
<feature type="compositionally biased region" description="Basic residues" evidence="5">
    <location>
        <begin position="199"/>
        <end position="215"/>
    </location>
</feature>
<dbReference type="Proteomes" id="UP001630127">
    <property type="component" value="Unassembled WGS sequence"/>
</dbReference>
<feature type="region of interest" description="Disordered" evidence="5">
    <location>
        <begin position="396"/>
        <end position="424"/>
    </location>
</feature>
<dbReference type="EMBL" id="JBJUIK010000006">
    <property type="protein sequence ID" value="KAL3525537.1"/>
    <property type="molecule type" value="Genomic_DNA"/>
</dbReference>
<dbReference type="InterPro" id="IPR038336">
    <property type="entry name" value="NET_sf"/>
</dbReference>
<feature type="domain" description="NET" evidence="7">
    <location>
        <begin position="408"/>
        <end position="489"/>
    </location>
</feature>
<dbReference type="SUPFAM" id="SSF47370">
    <property type="entry name" value="Bromodomain"/>
    <property type="match status" value="1"/>
</dbReference>
<evidence type="ECO:0000256" key="4">
    <source>
        <dbReference type="PROSITE-ProRule" id="PRU00035"/>
    </source>
</evidence>
<feature type="compositionally biased region" description="Basic and acidic residues" evidence="5">
    <location>
        <begin position="409"/>
        <end position="424"/>
    </location>
</feature>
<feature type="region of interest" description="Disordered" evidence="5">
    <location>
        <begin position="74"/>
        <end position="103"/>
    </location>
</feature>
<dbReference type="PRINTS" id="PR00503">
    <property type="entry name" value="BROMODOMAIN"/>
</dbReference>
<dbReference type="InterPro" id="IPR036427">
    <property type="entry name" value="Bromodomain-like_sf"/>
</dbReference>
<keyword evidence="2 4" id="KW-0103">Bromodomain</keyword>
<dbReference type="PROSITE" id="PS51525">
    <property type="entry name" value="NET"/>
    <property type="match status" value="1"/>
</dbReference>
<dbReference type="Gene3D" id="1.20.920.10">
    <property type="entry name" value="Bromodomain-like"/>
    <property type="match status" value="1"/>
</dbReference>
<feature type="region of interest" description="Disordered" evidence="5">
    <location>
        <begin position="509"/>
        <end position="542"/>
    </location>
</feature>
<keyword evidence="3" id="KW-0804">Transcription</keyword>
<protein>
    <recommendedName>
        <fullName evidence="10">Transcription factor GTE7</fullName>
    </recommendedName>
</protein>
<proteinExistence type="predicted"/>
<dbReference type="InterPro" id="IPR027353">
    <property type="entry name" value="NET_dom"/>
</dbReference>
<feature type="region of interest" description="Disordered" evidence="5">
    <location>
        <begin position="177"/>
        <end position="215"/>
    </location>
</feature>
<sequence length="619" mass="70237">MASAVLPSRNEPYWAEREVCMRQFPNSRTNNPHFNHRLNQNPNPNPSRYQNPIFSPNFNIDRQIHDLTAKTDFRQLNEPSPRPPPLPLVSDLPSLSRSEEGPLVPKDPFHREYVTFHLSSYSRNELKELKIRLMSDLKRVRTLLTRIEARKLEYGPSFHNTQFRPPAVEANLPPLEHVSEKLTPKGNKKTNQGSGSVTRKAKGKKNQKLSGKKRSLVLADGRETKRPAVIPTSSESEKVLETIMKKCKQLLMTLMKQKHSWVFNKPVDVVRFKLHDYYQIIKHPMDLGTIKSKLNKRVYKSPIEFAADVRLTFNNAMTYNPKGQDVHTMAESLLSSFEEMFVPVYQEYDVEYPKLIAEKMNKIANWFQLEPVSTMPQQPILLSSPSGQYEEVPVFPGLQSNKGKLPKPKAKDPNKRQMSDEEKSKLGMNLQNIPQEKMGQMVQIVRKRNPHLVPEGGEIELDFEVLDNETLWDLDRFLTYHKKSLSKMKRQEFVKDPILIEEVSKYSVSKPRQVMDAEENRKGDAGEEDVDIGEDIPAYDFPPVEIEKDVEIELGTAAASIMEIEHDSAGANGESTSDSSSSSDDSSSSDSDSGSSSGSDSDEDSVQSPYVEPKGMPAA</sequence>
<name>A0ABD3A1F6_9GENT</name>
<evidence type="ECO:0000259" key="7">
    <source>
        <dbReference type="PROSITE" id="PS51525"/>
    </source>
</evidence>
<dbReference type="SMART" id="SM00297">
    <property type="entry name" value="BROMO"/>
    <property type="match status" value="1"/>
</dbReference>
<feature type="region of interest" description="Disordered" evidence="5">
    <location>
        <begin position="26"/>
        <end position="46"/>
    </location>
</feature>
<keyword evidence="1" id="KW-0805">Transcription regulation</keyword>
<feature type="compositionally biased region" description="Basic and acidic residues" evidence="5">
    <location>
        <begin position="513"/>
        <end position="525"/>
    </location>
</feature>
<dbReference type="InterPro" id="IPR001487">
    <property type="entry name" value="Bromodomain"/>
</dbReference>
<organism evidence="8 9">
    <name type="scientific">Cinchona calisaya</name>
    <dbReference type="NCBI Taxonomy" id="153742"/>
    <lineage>
        <taxon>Eukaryota</taxon>
        <taxon>Viridiplantae</taxon>
        <taxon>Streptophyta</taxon>
        <taxon>Embryophyta</taxon>
        <taxon>Tracheophyta</taxon>
        <taxon>Spermatophyta</taxon>
        <taxon>Magnoliopsida</taxon>
        <taxon>eudicotyledons</taxon>
        <taxon>Gunneridae</taxon>
        <taxon>Pentapetalae</taxon>
        <taxon>asterids</taxon>
        <taxon>lamiids</taxon>
        <taxon>Gentianales</taxon>
        <taxon>Rubiaceae</taxon>
        <taxon>Cinchonoideae</taxon>
        <taxon>Cinchoneae</taxon>
        <taxon>Cinchona</taxon>
    </lineage>
</organism>
<dbReference type="Pfam" id="PF00439">
    <property type="entry name" value="Bromodomain"/>
    <property type="match status" value="1"/>
</dbReference>
<evidence type="ECO:0000313" key="9">
    <source>
        <dbReference type="Proteomes" id="UP001630127"/>
    </source>
</evidence>